<dbReference type="PROSITE" id="PS50930">
    <property type="entry name" value="HTH_LYTTR"/>
    <property type="match status" value="1"/>
</dbReference>
<evidence type="ECO:0000256" key="1">
    <source>
        <dbReference type="PROSITE-ProRule" id="PRU00169"/>
    </source>
</evidence>
<feature type="domain" description="HTH LytTR-type" evidence="3">
    <location>
        <begin position="142"/>
        <end position="245"/>
    </location>
</feature>
<dbReference type="InterPro" id="IPR001789">
    <property type="entry name" value="Sig_transdc_resp-reg_receiver"/>
</dbReference>
<dbReference type="GO" id="GO:0003677">
    <property type="term" value="F:DNA binding"/>
    <property type="evidence" value="ECO:0007669"/>
    <property type="project" value="InterPro"/>
</dbReference>
<dbReference type="Gene3D" id="2.40.50.1020">
    <property type="entry name" value="LytTr DNA-binding domain"/>
    <property type="match status" value="1"/>
</dbReference>
<name>A0A562KPE7_9FLAO</name>
<dbReference type="SMART" id="SM00850">
    <property type="entry name" value="LytTR"/>
    <property type="match status" value="1"/>
</dbReference>
<feature type="modified residue" description="4-aspartylphosphate" evidence="1">
    <location>
        <position position="54"/>
    </location>
</feature>
<dbReference type="EMBL" id="VLKM01000002">
    <property type="protein sequence ID" value="TWH97308.1"/>
    <property type="molecule type" value="Genomic_DNA"/>
</dbReference>
<organism evidence="4 5">
    <name type="scientific">Flavobacterium cheniae</name>
    <dbReference type="NCBI Taxonomy" id="295428"/>
    <lineage>
        <taxon>Bacteria</taxon>
        <taxon>Pseudomonadati</taxon>
        <taxon>Bacteroidota</taxon>
        <taxon>Flavobacteriia</taxon>
        <taxon>Flavobacteriales</taxon>
        <taxon>Flavobacteriaceae</taxon>
        <taxon>Flavobacterium</taxon>
    </lineage>
</organism>
<gene>
    <name evidence="4" type="ORF">IP97_00735</name>
</gene>
<dbReference type="PROSITE" id="PS50110">
    <property type="entry name" value="RESPONSE_REGULATORY"/>
    <property type="match status" value="1"/>
</dbReference>
<dbReference type="GO" id="GO:0000156">
    <property type="term" value="F:phosphorelay response regulator activity"/>
    <property type="evidence" value="ECO:0007669"/>
    <property type="project" value="InterPro"/>
</dbReference>
<dbReference type="Gene3D" id="3.40.50.2300">
    <property type="match status" value="1"/>
</dbReference>
<dbReference type="RefSeq" id="WP_133609502.1">
    <property type="nucleotide sequence ID" value="NZ_SNZC01000003.1"/>
</dbReference>
<evidence type="ECO:0000313" key="4">
    <source>
        <dbReference type="EMBL" id="TWH97308.1"/>
    </source>
</evidence>
<dbReference type="PANTHER" id="PTHR37299">
    <property type="entry name" value="TRANSCRIPTIONAL REGULATOR-RELATED"/>
    <property type="match status" value="1"/>
</dbReference>
<dbReference type="Proteomes" id="UP000315312">
    <property type="component" value="Unassembled WGS sequence"/>
</dbReference>
<dbReference type="InterPro" id="IPR007492">
    <property type="entry name" value="LytTR_DNA-bd_dom"/>
</dbReference>
<dbReference type="InterPro" id="IPR046947">
    <property type="entry name" value="LytR-like"/>
</dbReference>
<dbReference type="SUPFAM" id="SSF52172">
    <property type="entry name" value="CheY-like"/>
    <property type="match status" value="1"/>
</dbReference>
<dbReference type="PANTHER" id="PTHR37299:SF1">
    <property type="entry name" value="STAGE 0 SPORULATION PROTEIN A HOMOLOG"/>
    <property type="match status" value="1"/>
</dbReference>
<dbReference type="InterPro" id="IPR011006">
    <property type="entry name" value="CheY-like_superfamily"/>
</dbReference>
<dbReference type="OrthoDB" id="2168082at2"/>
<dbReference type="AlphaFoldDB" id="A0A562KPE7"/>
<comment type="caution">
    <text evidence="4">The sequence shown here is derived from an EMBL/GenBank/DDBJ whole genome shotgun (WGS) entry which is preliminary data.</text>
</comment>
<sequence length="249" mass="28023">MKTIIIEDEIQAISALMADINRYCPELKVIGTSGSVDEAIQLIKDNKPELVFLDIQLTDGLGFEILEAFQKGEFHVIFTTAYSQYAINAIKFSALDYLLKPINGDELKAAVAKAKTINSSEVQVQIENFIKNQSLQNQNKRIALQTSQGIFIHEIKSILKCTSEGNYTHIHFIDGKKLLISKPLKEFEDLLCNNGFERIHHSHIINLNHLTSFIFKDGGYVVMSDKSSLPVSKRKKASLLEILNRMNGI</sequence>
<protein>
    <submittedName>
        <fullName evidence="4">LytTR family two component transcriptional regulator</fullName>
    </submittedName>
</protein>
<evidence type="ECO:0000259" key="3">
    <source>
        <dbReference type="PROSITE" id="PS50930"/>
    </source>
</evidence>
<evidence type="ECO:0000259" key="2">
    <source>
        <dbReference type="PROSITE" id="PS50110"/>
    </source>
</evidence>
<keyword evidence="5" id="KW-1185">Reference proteome</keyword>
<feature type="domain" description="Response regulatory" evidence="2">
    <location>
        <begin position="2"/>
        <end position="115"/>
    </location>
</feature>
<dbReference type="Pfam" id="PF04397">
    <property type="entry name" value="LytTR"/>
    <property type="match status" value="1"/>
</dbReference>
<dbReference type="SMART" id="SM00448">
    <property type="entry name" value="REC"/>
    <property type="match status" value="1"/>
</dbReference>
<keyword evidence="1" id="KW-0597">Phosphoprotein</keyword>
<reference evidence="4 5" key="1">
    <citation type="journal article" date="2015" name="Stand. Genomic Sci.">
        <title>Genomic Encyclopedia of Bacterial and Archaeal Type Strains, Phase III: the genomes of soil and plant-associated and newly described type strains.</title>
        <authorList>
            <person name="Whitman W.B."/>
            <person name="Woyke T."/>
            <person name="Klenk H.P."/>
            <person name="Zhou Y."/>
            <person name="Lilburn T.G."/>
            <person name="Beck B.J."/>
            <person name="De Vos P."/>
            <person name="Vandamme P."/>
            <person name="Eisen J.A."/>
            <person name="Garrity G."/>
            <person name="Hugenholtz P."/>
            <person name="Kyrpides N.C."/>
        </authorList>
    </citation>
    <scope>NUCLEOTIDE SEQUENCE [LARGE SCALE GENOMIC DNA]</scope>
    <source>
        <strain evidence="4 5">CGMCC 1.6844</strain>
    </source>
</reference>
<evidence type="ECO:0000313" key="5">
    <source>
        <dbReference type="Proteomes" id="UP000315312"/>
    </source>
</evidence>
<dbReference type="Pfam" id="PF00072">
    <property type="entry name" value="Response_reg"/>
    <property type="match status" value="1"/>
</dbReference>
<proteinExistence type="predicted"/>
<accession>A0A562KPE7</accession>